<keyword evidence="2" id="KW-1185">Reference proteome</keyword>
<sequence length="58" mass="7229">MTALEVHSEFEFFEWLETLRENPIEVNHLRVEADEWLFWLDRRFDWRAANERLHTLAL</sequence>
<proteinExistence type="predicted"/>
<dbReference type="EMBL" id="AKAU01000295">
    <property type="protein sequence ID" value="EIM93702.1"/>
    <property type="molecule type" value="Genomic_DNA"/>
</dbReference>
<name>A0ABP2P9K5_9BURK</name>
<comment type="caution">
    <text evidence="1">The sequence shown here is derived from an EMBL/GenBank/DDBJ whole genome shotgun (WGS) entry which is preliminary data.</text>
</comment>
<organism evidence="1 2">
    <name type="scientific">Paraburkholderia hospita</name>
    <dbReference type="NCBI Taxonomy" id="169430"/>
    <lineage>
        <taxon>Bacteria</taxon>
        <taxon>Pseudomonadati</taxon>
        <taxon>Pseudomonadota</taxon>
        <taxon>Betaproteobacteria</taxon>
        <taxon>Burkholderiales</taxon>
        <taxon>Burkholderiaceae</taxon>
        <taxon>Paraburkholderia</taxon>
    </lineage>
</organism>
<evidence type="ECO:0000313" key="2">
    <source>
        <dbReference type="Proteomes" id="UP000004980"/>
    </source>
</evidence>
<reference evidence="1 2" key="1">
    <citation type="journal article" date="2012" name="J. Bacteriol.">
        <title>Draft Genome Sequence of the Soil Bacterium Burkholderia terrae Strain BS001, Which Interacts with Fungal Surface Structures.</title>
        <authorList>
            <person name="Nazir R."/>
            <person name="Hansen M.A."/>
            <person name="Sorensen S."/>
            <person name="van Elsas J.D."/>
        </authorList>
    </citation>
    <scope>NUCLEOTIDE SEQUENCE [LARGE SCALE GENOMIC DNA]</scope>
    <source>
        <strain evidence="1 2">BS001</strain>
    </source>
</reference>
<gene>
    <name evidence="1" type="ORF">WQE_48218</name>
</gene>
<accession>A0ABP2P9K5</accession>
<protein>
    <submittedName>
        <fullName evidence="1">Uncharacterized protein</fullName>
    </submittedName>
</protein>
<dbReference type="Proteomes" id="UP000004980">
    <property type="component" value="Unassembled WGS sequence"/>
</dbReference>
<evidence type="ECO:0000313" key="1">
    <source>
        <dbReference type="EMBL" id="EIM93702.1"/>
    </source>
</evidence>